<dbReference type="InterPro" id="IPR009362">
    <property type="entry name" value="YhcG_C"/>
</dbReference>
<dbReference type="Pfam" id="PF17761">
    <property type="entry name" value="DUF1016_N"/>
    <property type="match status" value="1"/>
</dbReference>
<proteinExistence type="predicted"/>
<evidence type="ECO:0000259" key="2">
    <source>
        <dbReference type="Pfam" id="PF17761"/>
    </source>
</evidence>
<name>A0A6N8J9C3_9BACT</name>
<gene>
    <name evidence="3" type="ORF">GO495_14665</name>
</gene>
<dbReference type="PANTHER" id="PTHR30547:SF5">
    <property type="entry name" value="NUCLEASE YHCG-RELATED"/>
    <property type="match status" value="1"/>
</dbReference>
<dbReference type="GO" id="GO:0003676">
    <property type="term" value="F:nucleic acid binding"/>
    <property type="evidence" value="ECO:0007669"/>
    <property type="project" value="InterPro"/>
</dbReference>
<dbReference type="InterPro" id="IPR041527">
    <property type="entry name" value="YhcG_N"/>
</dbReference>
<accession>A0A6N8J9C3</accession>
<protein>
    <submittedName>
        <fullName evidence="3">DUF1016 family protein</fullName>
    </submittedName>
</protein>
<dbReference type="EMBL" id="WRXO01000003">
    <property type="protein sequence ID" value="MVT41830.1"/>
    <property type="molecule type" value="Genomic_DNA"/>
</dbReference>
<dbReference type="OrthoDB" id="9801263at2"/>
<comment type="caution">
    <text evidence="3">The sequence shown here is derived from an EMBL/GenBank/DDBJ whole genome shotgun (WGS) entry which is preliminary data.</text>
</comment>
<dbReference type="RefSeq" id="WP_157300450.1">
    <property type="nucleotide sequence ID" value="NZ_BAAAZB010000006.1"/>
</dbReference>
<evidence type="ECO:0000259" key="1">
    <source>
        <dbReference type="Pfam" id="PF06250"/>
    </source>
</evidence>
<dbReference type="Pfam" id="PF06250">
    <property type="entry name" value="YhcG_C"/>
    <property type="match status" value="1"/>
</dbReference>
<reference evidence="3 4" key="1">
    <citation type="submission" date="2019-12" db="EMBL/GenBank/DDBJ databases">
        <title>The draft genomic sequence of strain Chitinophaga oryziterrae JCM 16595.</title>
        <authorList>
            <person name="Zhang X."/>
        </authorList>
    </citation>
    <scope>NUCLEOTIDE SEQUENCE [LARGE SCALE GENOMIC DNA]</scope>
    <source>
        <strain evidence="3 4">JCM 16595</strain>
    </source>
</reference>
<dbReference type="Gene3D" id="3.40.1350.10">
    <property type="match status" value="1"/>
</dbReference>
<feature type="domain" description="YhcG N-terminal" evidence="2">
    <location>
        <begin position="10"/>
        <end position="144"/>
    </location>
</feature>
<dbReference type="AlphaFoldDB" id="A0A6N8J9C3"/>
<dbReference type="PANTHER" id="PTHR30547">
    <property type="entry name" value="UNCHARACTERIZED PROTEIN YHCG-RELATED"/>
    <property type="match status" value="1"/>
</dbReference>
<organism evidence="3 4">
    <name type="scientific">Chitinophaga oryziterrae</name>
    <dbReference type="NCBI Taxonomy" id="1031224"/>
    <lineage>
        <taxon>Bacteria</taxon>
        <taxon>Pseudomonadati</taxon>
        <taxon>Bacteroidota</taxon>
        <taxon>Chitinophagia</taxon>
        <taxon>Chitinophagales</taxon>
        <taxon>Chitinophagaceae</taxon>
        <taxon>Chitinophaga</taxon>
    </lineage>
</organism>
<dbReference type="InterPro" id="IPR053148">
    <property type="entry name" value="PD-DEXK-like_domain"/>
</dbReference>
<keyword evidence="4" id="KW-1185">Reference proteome</keyword>
<dbReference type="Proteomes" id="UP000468388">
    <property type="component" value="Unassembled WGS sequence"/>
</dbReference>
<dbReference type="InterPro" id="IPR011856">
    <property type="entry name" value="tRNA_endonuc-like_dom_sf"/>
</dbReference>
<sequence length="339" mass="40453">MILNQSVIVDIKDIIDKAKDKAIRLVDHQRTIMYWHIGKRIFEEEQEGKDRADYGNYLTKFIAEQLEPEYGSGFSKRQVELIRQFYRTFPIANTVYSQLSWSQYKLLIRLDNQDKRDFYVAETIKNNWTVRQLERQIHSNLWERLLMSNERESVLAIARNEKHMSDAKEIIKDPIYLEFLGLHREASYYEKDMEQAIITHLHDFLLELGNGFAFIARQKRLHIEGDEFFIDLVFYNRLLRCFVIVEIKTTKLTHQDIGQLQMYVNYYDRYEKKDFENPTIGILLCAEKNNAVVKISLPENNKTIIASEYKLYLPTEQQLIAEMKKEIEKHDYEMELPTS</sequence>
<feature type="domain" description="YhcG PDDEXK nuclease" evidence="1">
    <location>
        <begin position="168"/>
        <end position="318"/>
    </location>
</feature>
<evidence type="ECO:0000313" key="3">
    <source>
        <dbReference type="EMBL" id="MVT41830.1"/>
    </source>
</evidence>
<evidence type="ECO:0000313" key="4">
    <source>
        <dbReference type="Proteomes" id="UP000468388"/>
    </source>
</evidence>